<dbReference type="CDD" id="cd13925">
    <property type="entry name" value="RPF"/>
    <property type="match status" value="1"/>
</dbReference>
<evidence type="ECO:0000259" key="5">
    <source>
        <dbReference type="Pfam" id="PF06737"/>
    </source>
</evidence>
<feature type="domain" description="Resuscitation-promoting factor core lysozyme-like" evidence="5">
    <location>
        <begin position="44"/>
        <end position="119"/>
    </location>
</feature>
<gene>
    <name evidence="6" type="ORF">FDO65_13685</name>
</gene>
<feature type="compositionally biased region" description="Gly residues" evidence="3">
    <location>
        <begin position="215"/>
        <end position="229"/>
    </location>
</feature>
<dbReference type="Gene3D" id="1.10.530.10">
    <property type="match status" value="1"/>
</dbReference>
<feature type="region of interest" description="Disordered" evidence="3">
    <location>
        <begin position="125"/>
        <end position="229"/>
    </location>
</feature>
<dbReference type="Pfam" id="PF06737">
    <property type="entry name" value="Transglycosylas"/>
    <property type="match status" value="1"/>
</dbReference>
<reference evidence="6 7" key="1">
    <citation type="submission" date="2019-05" db="EMBL/GenBank/DDBJ databases">
        <title>Nakamurella sp. N5BH11, whole genome shotgun sequence.</title>
        <authorList>
            <person name="Tuo L."/>
        </authorList>
    </citation>
    <scope>NUCLEOTIDE SEQUENCE [LARGE SCALE GENOMIC DNA]</scope>
    <source>
        <strain evidence="6 7">N5BH11</strain>
    </source>
</reference>
<dbReference type="RefSeq" id="WP_137450247.1">
    <property type="nucleotide sequence ID" value="NZ_SZZH01000003.1"/>
</dbReference>
<evidence type="ECO:0000313" key="6">
    <source>
        <dbReference type="EMBL" id="TKV58585.1"/>
    </source>
</evidence>
<evidence type="ECO:0000256" key="1">
    <source>
        <dbReference type="ARBA" id="ARBA00010830"/>
    </source>
</evidence>
<keyword evidence="2" id="KW-0378">Hydrolase</keyword>
<dbReference type="InterPro" id="IPR010618">
    <property type="entry name" value="RPF"/>
</dbReference>
<keyword evidence="4" id="KW-0732">Signal</keyword>
<evidence type="ECO:0000256" key="4">
    <source>
        <dbReference type="SAM" id="SignalP"/>
    </source>
</evidence>
<comment type="similarity">
    <text evidence="1">Belongs to the transglycosylase family. Rpf subfamily.</text>
</comment>
<keyword evidence="7" id="KW-1185">Reference proteome</keyword>
<dbReference type="AlphaFoldDB" id="A0A4V6CRR2"/>
<dbReference type="EMBL" id="SZZH01000003">
    <property type="protein sequence ID" value="TKV58585.1"/>
    <property type="molecule type" value="Genomic_DNA"/>
</dbReference>
<dbReference type="OrthoDB" id="1404170at2"/>
<accession>A0A4V6CRR2</accession>
<feature type="signal peptide" evidence="4">
    <location>
        <begin position="1"/>
        <end position="44"/>
    </location>
</feature>
<dbReference type="GO" id="GO:0016787">
    <property type="term" value="F:hydrolase activity"/>
    <property type="evidence" value="ECO:0007669"/>
    <property type="project" value="UniProtKB-KW"/>
</dbReference>
<evidence type="ECO:0000256" key="2">
    <source>
        <dbReference type="ARBA" id="ARBA00022801"/>
    </source>
</evidence>
<name>A0A4V6CRR2_9ACTN</name>
<evidence type="ECO:0000256" key="3">
    <source>
        <dbReference type="SAM" id="MobiDB-lite"/>
    </source>
</evidence>
<feature type="compositionally biased region" description="Basic and acidic residues" evidence="3">
    <location>
        <begin position="184"/>
        <end position="201"/>
    </location>
</feature>
<comment type="caution">
    <text evidence="6">The sequence shown here is derived from an EMBL/GenBank/DDBJ whole genome shotgun (WGS) entry which is preliminary data.</text>
</comment>
<dbReference type="Proteomes" id="UP000306985">
    <property type="component" value="Unassembled WGS sequence"/>
</dbReference>
<dbReference type="SUPFAM" id="SSF53955">
    <property type="entry name" value="Lysozyme-like"/>
    <property type="match status" value="1"/>
</dbReference>
<evidence type="ECO:0000313" key="7">
    <source>
        <dbReference type="Proteomes" id="UP000306985"/>
    </source>
</evidence>
<feature type="compositionally biased region" description="Low complexity" evidence="3">
    <location>
        <begin position="125"/>
        <end position="167"/>
    </location>
</feature>
<dbReference type="InterPro" id="IPR023346">
    <property type="entry name" value="Lysozyme-like_dom_sf"/>
</dbReference>
<organism evidence="6 7">
    <name type="scientific">Nakamurella flava</name>
    <dbReference type="NCBI Taxonomy" id="2576308"/>
    <lineage>
        <taxon>Bacteria</taxon>
        <taxon>Bacillati</taxon>
        <taxon>Actinomycetota</taxon>
        <taxon>Actinomycetes</taxon>
        <taxon>Nakamurellales</taxon>
        <taxon>Nakamurellaceae</taxon>
        <taxon>Nakamurella</taxon>
    </lineage>
</organism>
<feature type="chain" id="PRO_5020989695" evidence="4">
    <location>
        <begin position="45"/>
        <end position="229"/>
    </location>
</feature>
<sequence>MTAVVTENVDRARSSSVGRWVKRTAVLGVFAGAGVFAVALPASAATTDTWDAVAQCESSGNWSINTGNGYYGGLQFAQSTWEEYGGTAYAARADLATKEQQIAIAERTLAGQGWAAWACADDVGASGSGDSSATADGSSATSTVAADSTTTEDSTTTVTSDEATADTGGSGVSTTSDDAAAPTDRGDRGGRSDAGSGERPDGAPADRGADRSAGAGSGGPGTGGGHCAR</sequence>
<proteinExistence type="inferred from homology"/>
<feature type="compositionally biased region" description="Low complexity" evidence="3">
    <location>
        <begin position="202"/>
        <end position="214"/>
    </location>
</feature>
<protein>
    <submittedName>
        <fullName evidence="6">Transglycosylase</fullName>
    </submittedName>
</protein>